<protein>
    <recommendedName>
        <fullName evidence="3">Antibiotic ABC transporter permease</fullName>
    </recommendedName>
</protein>
<reference evidence="1 2" key="1">
    <citation type="journal article" date="2014" name="PLoS Genet.">
        <title>Phylogenetically driven sequencing of extremely halophilic archaea reveals strategies for static and dynamic osmo-response.</title>
        <authorList>
            <person name="Becker E.A."/>
            <person name="Seitzer P.M."/>
            <person name="Tritt A."/>
            <person name="Larsen D."/>
            <person name="Krusor M."/>
            <person name="Yao A.I."/>
            <person name="Wu D."/>
            <person name="Madern D."/>
            <person name="Eisen J.A."/>
            <person name="Darling A.E."/>
            <person name="Facciotti M.T."/>
        </authorList>
    </citation>
    <scope>NUCLEOTIDE SEQUENCE [LARGE SCALE GENOMIC DNA]</scope>
    <source>
        <strain evidence="1 2">DSM 10284</strain>
    </source>
</reference>
<proteinExistence type="predicted"/>
<evidence type="ECO:0000313" key="1">
    <source>
        <dbReference type="EMBL" id="ELZ45534.1"/>
    </source>
</evidence>
<dbReference type="SUPFAM" id="SSF48208">
    <property type="entry name" value="Six-hairpin glycosidases"/>
    <property type="match status" value="1"/>
</dbReference>
<evidence type="ECO:0000313" key="2">
    <source>
        <dbReference type="Proteomes" id="UP000011509"/>
    </source>
</evidence>
<organism evidence="1 2">
    <name type="scientific">Halorubrum coriense DSM 10284</name>
    <dbReference type="NCBI Taxonomy" id="1227466"/>
    <lineage>
        <taxon>Archaea</taxon>
        <taxon>Methanobacteriati</taxon>
        <taxon>Methanobacteriota</taxon>
        <taxon>Stenosarchaea group</taxon>
        <taxon>Halobacteria</taxon>
        <taxon>Halobacteriales</taxon>
        <taxon>Haloferacaceae</taxon>
        <taxon>Halorubrum</taxon>
    </lineage>
</organism>
<dbReference type="EMBL" id="AOJL01000049">
    <property type="protein sequence ID" value="ELZ45534.1"/>
    <property type="molecule type" value="Genomic_DNA"/>
</dbReference>
<dbReference type="InterPro" id="IPR008928">
    <property type="entry name" value="6-hairpin_glycosidase_sf"/>
</dbReference>
<comment type="caution">
    <text evidence="1">The sequence shown here is derived from an EMBL/GenBank/DDBJ whole genome shotgun (WGS) entry which is preliminary data.</text>
</comment>
<dbReference type="STRING" id="1227466.C464_12192"/>
<dbReference type="GO" id="GO:0005975">
    <property type="term" value="P:carbohydrate metabolic process"/>
    <property type="evidence" value="ECO:0007669"/>
    <property type="project" value="InterPro"/>
</dbReference>
<name>M0EGL3_9EURY</name>
<dbReference type="Proteomes" id="UP000011509">
    <property type="component" value="Unassembled WGS sequence"/>
</dbReference>
<accession>M0EGL3</accession>
<gene>
    <name evidence="1" type="ORF">C464_12192</name>
</gene>
<evidence type="ECO:0008006" key="3">
    <source>
        <dbReference type="Google" id="ProtNLM"/>
    </source>
</evidence>
<dbReference type="PATRIC" id="fig|1227466.3.peg.2441"/>
<sequence length="389" mass="44710">MNRHRRFSTLAATLNYSRERSYAGYDYSDGLSSEILERLPVSNKWVDILFQESAKRAPINIRPALLIPRRRSFKGTALFVLANVGAYELTGRSEYLDEASELLDWLLARRRESPFGWGHNHDVQMLEEKTPRNTPSIVTNCYAMRAVFRTASHTDAPGYELVRDRMPGFVTDDLDYTSADPGSRIKYRPTAGEDSYVLNANALGARVLLDLYGEVGDRSFRDRAEEILDYVAARQHRLGGWKYTDPPSASHLSMDSHHNGFIVESFLRYNDLTDSHRYAETLDAGLRFYKNVLFEPDGTPNWDESSSYPKDIHAVAQGILTFTMADDVEFAEQIVSWALDNLYAGSGQFYYRQERFYTRSYTLMRWCQAWMAYALSEFCLAKEDARERS</sequence>
<keyword evidence="2" id="KW-1185">Reference proteome</keyword>
<dbReference type="AlphaFoldDB" id="M0EGL3"/>